<name>A0ABR6MYJ6_9DEIO</name>
<sequence>MAKINPIQLQKHLKGVDYPASKQDLVKAAQQNGADENVRAALDQLPDEKYQTPADVSKALGDVEDGGGSDQDDRGHGQRGGRDGEQDRREQGDNHGQDDDHGGQGARINPIQLQKHLKGVDYPASKQDLVKAAERNGADENVRSALDRLPDTEYNKPSDVSKALGDLEGGGGDHGDGRGDRNEDRGRDKKGDR</sequence>
<feature type="compositionally biased region" description="Basic and acidic residues" evidence="1">
    <location>
        <begin position="171"/>
        <end position="193"/>
    </location>
</feature>
<gene>
    <name evidence="2" type="ORF">HNQ10_003876</name>
</gene>
<reference evidence="2 3" key="1">
    <citation type="submission" date="2020-08" db="EMBL/GenBank/DDBJ databases">
        <title>Genomic Encyclopedia of Type Strains, Phase IV (KMG-IV): sequencing the most valuable type-strain genomes for metagenomic binning, comparative biology and taxonomic classification.</title>
        <authorList>
            <person name="Goeker M."/>
        </authorList>
    </citation>
    <scope>NUCLEOTIDE SEQUENCE [LARGE SCALE GENOMIC DNA]</scope>
    <source>
        <strain evidence="2 3">DSM 105434</strain>
    </source>
</reference>
<feature type="compositionally biased region" description="Basic and acidic residues" evidence="1">
    <location>
        <begin position="71"/>
        <end position="102"/>
    </location>
</feature>
<dbReference type="EMBL" id="JACHFV010000016">
    <property type="protein sequence ID" value="MBB5297016.1"/>
    <property type="molecule type" value="Genomic_DNA"/>
</dbReference>
<dbReference type="Proteomes" id="UP000536909">
    <property type="component" value="Unassembled WGS sequence"/>
</dbReference>
<feature type="compositionally biased region" description="Basic and acidic residues" evidence="1">
    <location>
        <begin position="128"/>
        <end position="156"/>
    </location>
</feature>
<dbReference type="RefSeq" id="WP_241687083.1">
    <property type="nucleotide sequence ID" value="NZ_BSUI01000014.1"/>
</dbReference>
<organism evidence="2 3">
    <name type="scientific">Deinococcus metallilatus</name>
    <dbReference type="NCBI Taxonomy" id="1211322"/>
    <lineage>
        <taxon>Bacteria</taxon>
        <taxon>Thermotogati</taxon>
        <taxon>Deinococcota</taxon>
        <taxon>Deinococci</taxon>
        <taxon>Deinococcales</taxon>
        <taxon>Deinococcaceae</taxon>
        <taxon>Deinococcus</taxon>
    </lineage>
</organism>
<accession>A0ABR6MYJ6</accession>
<dbReference type="InterPro" id="IPR021527">
    <property type="entry name" value="DUF2795"/>
</dbReference>
<evidence type="ECO:0000256" key="1">
    <source>
        <dbReference type="SAM" id="MobiDB-lite"/>
    </source>
</evidence>
<keyword evidence="3" id="KW-1185">Reference proteome</keyword>
<evidence type="ECO:0008006" key="4">
    <source>
        <dbReference type="Google" id="ProtNLM"/>
    </source>
</evidence>
<protein>
    <recommendedName>
        <fullName evidence="4">DUF2795 domain-containing protein</fullName>
    </recommendedName>
</protein>
<dbReference type="Pfam" id="PF11387">
    <property type="entry name" value="DUF2795"/>
    <property type="match status" value="2"/>
</dbReference>
<feature type="region of interest" description="Disordered" evidence="1">
    <location>
        <begin position="43"/>
        <end position="193"/>
    </location>
</feature>
<evidence type="ECO:0000313" key="2">
    <source>
        <dbReference type="EMBL" id="MBB5297016.1"/>
    </source>
</evidence>
<evidence type="ECO:0000313" key="3">
    <source>
        <dbReference type="Proteomes" id="UP000536909"/>
    </source>
</evidence>
<comment type="caution">
    <text evidence="2">The sequence shown here is derived from an EMBL/GenBank/DDBJ whole genome shotgun (WGS) entry which is preliminary data.</text>
</comment>
<proteinExistence type="predicted"/>